<reference evidence="6" key="1">
    <citation type="submission" date="2020-09" db="EMBL/GenBank/DDBJ databases">
        <title>A novel bacterium of genus Paenibacillus, isolated from South China Sea.</title>
        <authorList>
            <person name="Huang H."/>
            <person name="Mo K."/>
            <person name="Hu Y."/>
        </authorList>
    </citation>
    <scope>NUCLEOTIDE SEQUENCE</scope>
    <source>
        <strain evidence="6">IB182363</strain>
    </source>
</reference>
<dbReference type="Pfam" id="PF01510">
    <property type="entry name" value="Amidase_2"/>
    <property type="match status" value="1"/>
</dbReference>
<dbReference type="PANTHER" id="PTHR30417:SF1">
    <property type="entry name" value="N-ACETYLMURAMOYL-L-ALANINE AMIDASE AMID"/>
    <property type="match status" value="1"/>
</dbReference>
<dbReference type="InterPro" id="IPR051206">
    <property type="entry name" value="NAMLAA_amidase_2"/>
</dbReference>
<dbReference type="GO" id="GO:0009254">
    <property type="term" value="P:peptidoglycan turnover"/>
    <property type="evidence" value="ECO:0007669"/>
    <property type="project" value="TreeGrafter"/>
</dbReference>
<dbReference type="InterPro" id="IPR018711">
    <property type="entry name" value="NAGPA"/>
</dbReference>
<keyword evidence="3" id="KW-0378">Hydrolase</keyword>
<dbReference type="GO" id="GO:0071555">
    <property type="term" value="P:cell wall organization"/>
    <property type="evidence" value="ECO:0007669"/>
    <property type="project" value="UniProtKB-KW"/>
</dbReference>
<dbReference type="SMART" id="SM00644">
    <property type="entry name" value="Ami_2"/>
    <property type="match status" value="1"/>
</dbReference>
<name>A0A927GZL4_9BACL</name>
<evidence type="ECO:0000313" key="7">
    <source>
        <dbReference type="Proteomes" id="UP000639396"/>
    </source>
</evidence>
<dbReference type="InterPro" id="IPR036505">
    <property type="entry name" value="Amidase/PGRP_sf"/>
</dbReference>
<accession>A0A927GZL4</accession>
<evidence type="ECO:0000256" key="2">
    <source>
        <dbReference type="ARBA" id="ARBA00011901"/>
    </source>
</evidence>
<dbReference type="GO" id="GO:0008745">
    <property type="term" value="F:N-acetylmuramoyl-L-alanine amidase activity"/>
    <property type="evidence" value="ECO:0007669"/>
    <property type="project" value="UniProtKB-EC"/>
</dbReference>
<dbReference type="EC" id="3.5.1.28" evidence="2"/>
<dbReference type="AlphaFoldDB" id="A0A927GZL4"/>
<proteinExistence type="predicted"/>
<dbReference type="RefSeq" id="WP_190925727.1">
    <property type="nucleotide sequence ID" value="NZ_JACXJA010000006.1"/>
</dbReference>
<protein>
    <recommendedName>
        <fullName evidence="2">N-acetylmuramoyl-L-alanine amidase</fullName>
        <ecNumber evidence="2">3.5.1.28</ecNumber>
    </recommendedName>
</protein>
<dbReference type="Pfam" id="PF09992">
    <property type="entry name" value="NAGPA"/>
    <property type="match status" value="1"/>
</dbReference>
<evidence type="ECO:0000259" key="5">
    <source>
        <dbReference type="SMART" id="SM00644"/>
    </source>
</evidence>
<keyword evidence="7" id="KW-1185">Reference proteome</keyword>
<dbReference type="PANTHER" id="PTHR30417">
    <property type="entry name" value="N-ACETYLMURAMOYL-L-ALANINE AMIDASE AMID"/>
    <property type="match status" value="1"/>
</dbReference>
<dbReference type="SUPFAM" id="SSF55846">
    <property type="entry name" value="N-acetylmuramoyl-L-alanine amidase-like"/>
    <property type="match status" value="1"/>
</dbReference>
<feature type="domain" description="N-acetylmuramoyl-L-alanine amidase" evidence="5">
    <location>
        <begin position="12"/>
        <end position="147"/>
    </location>
</feature>
<keyword evidence="4" id="KW-0961">Cell wall biogenesis/degradation</keyword>
<dbReference type="GO" id="GO:0009253">
    <property type="term" value="P:peptidoglycan catabolic process"/>
    <property type="evidence" value="ECO:0007669"/>
    <property type="project" value="InterPro"/>
</dbReference>
<evidence type="ECO:0000256" key="1">
    <source>
        <dbReference type="ARBA" id="ARBA00001561"/>
    </source>
</evidence>
<dbReference type="CDD" id="cd06583">
    <property type="entry name" value="PGRP"/>
    <property type="match status" value="1"/>
</dbReference>
<evidence type="ECO:0000313" key="6">
    <source>
        <dbReference type="EMBL" id="MBD2861589.1"/>
    </source>
</evidence>
<organism evidence="6 7">
    <name type="scientific">Paenibacillus oceani</name>
    <dbReference type="NCBI Taxonomy" id="2772510"/>
    <lineage>
        <taxon>Bacteria</taxon>
        <taxon>Bacillati</taxon>
        <taxon>Bacillota</taxon>
        <taxon>Bacilli</taxon>
        <taxon>Bacillales</taxon>
        <taxon>Paenibacillaceae</taxon>
        <taxon>Paenibacillus</taxon>
    </lineage>
</organism>
<evidence type="ECO:0000256" key="3">
    <source>
        <dbReference type="ARBA" id="ARBA00022801"/>
    </source>
</evidence>
<comment type="caution">
    <text evidence="6">The sequence shown here is derived from an EMBL/GenBank/DDBJ whole genome shotgun (WGS) entry which is preliminary data.</text>
</comment>
<dbReference type="InterPro" id="IPR002502">
    <property type="entry name" value="Amidase_domain"/>
</dbReference>
<evidence type="ECO:0000256" key="4">
    <source>
        <dbReference type="ARBA" id="ARBA00023316"/>
    </source>
</evidence>
<dbReference type="Proteomes" id="UP000639396">
    <property type="component" value="Unassembled WGS sequence"/>
</dbReference>
<comment type="catalytic activity">
    <reaction evidence="1">
        <text>Hydrolyzes the link between N-acetylmuramoyl residues and L-amino acid residues in certain cell-wall glycopeptides.</text>
        <dbReference type="EC" id="3.5.1.28"/>
    </reaction>
</comment>
<dbReference type="Gene3D" id="3.40.80.10">
    <property type="entry name" value="Peptidoglycan recognition protein-like"/>
    <property type="match status" value="1"/>
</dbReference>
<sequence>MWREELIPINPITRPGTPLRLVRNIVIHYTGNPGASAANHVRYFGKTLPASKERYASAHYFVDPGDAVLIIPLAELAYHASQANPYSIGVEMCIEKDGSFHPETVRRTVAIVAELCRRYELNPLRDVIRHYDVTGKHCPAHYVDDPGAWEDFRQAVEKAIKSKEVYVPVNRPTVIKERIIARDGMLEYLPFNYNKPGTDVRLLKIERGKAKFKLVARPDAKVSELVKEHDADFGINFPYFDPSAKLPVGTVWDGTKYVNGAWGKTHKWHFLAFKDGCAEIRLPGSAVHDSDCAFSGSPLLVSNGRAAWDYYREVEETATDIGRDANGNLVRCQRTFAGIDAEGNLLLAVSDGRTRSDQGLTLEEMALYMLDKGAVWAINGDGGGSSVIADRSGGINQDENVGANERAVHHALLIFLQPVEQSKDWKQESVEWLNAQGLTDAVRDPDTTPTWAELGAVLRKMMR</sequence>
<dbReference type="EMBL" id="JACXJA010000006">
    <property type="protein sequence ID" value="MBD2861589.1"/>
    <property type="molecule type" value="Genomic_DNA"/>
</dbReference>
<gene>
    <name evidence="6" type="ORF">IDH45_06235</name>
</gene>